<protein>
    <submittedName>
        <fullName evidence="1">Uncharacterized protein</fullName>
    </submittedName>
</protein>
<dbReference type="EMBL" id="JAUEPT010000053">
    <property type="protein sequence ID" value="KAK0436778.1"/>
    <property type="molecule type" value="Genomic_DNA"/>
</dbReference>
<dbReference type="Proteomes" id="UP001175226">
    <property type="component" value="Unassembled WGS sequence"/>
</dbReference>
<comment type="caution">
    <text evidence="1">The sequence shown here is derived from an EMBL/GenBank/DDBJ whole genome shotgun (WGS) entry which is preliminary data.</text>
</comment>
<proteinExistence type="predicted"/>
<feature type="non-terminal residue" evidence="1">
    <location>
        <position position="196"/>
    </location>
</feature>
<sequence>MVLPSLKKFTLTTMCGADVGGKVIKCSARALGTLHEMLLRSQCSLTQLHLIDSVLDNNLVNIIRRVPSLQELLIEFYEWMEGYDPIMQSLVTQLSEVSPVNGSFRHCMVPNLQKLGVNLLDLSHPRIYFINSAFVHMVASRLHPPSDTPRLTKLQLWTEQGRHDLDEEAKNALMSLRDEGLELDFSWDDLDEDPMF</sequence>
<dbReference type="AlphaFoldDB" id="A0AA39J645"/>
<evidence type="ECO:0000313" key="2">
    <source>
        <dbReference type="Proteomes" id="UP001175226"/>
    </source>
</evidence>
<name>A0AA39J645_9AGAR</name>
<organism evidence="1 2">
    <name type="scientific">Armillaria borealis</name>
    <dbReference type="NCBI Taxonomy" id="47425"/>
    <lineage>
        <taxon>Eukaryota</taxon>
        <taxon>Fungi</taxon>
        <taxon>Dikarya</taxon>
        <taxon>Basidiomycota</taxon>
        <taxon>Agaricomycotina</taxon>
        <taxon>Agaricomycetes</taxon>
        <taxon>Agaricomycetidae</taxon>
        <taxon>Agaricales</taxon>
        <taxon>Marasmiineae</taxon>
        <taxon>Physalacriaceae</taxon>
        <taxon>Armillaria</taxon>
    </lineage>
</organism>
<gene>
    <name evidence="1" type="ORF">EV421DRAFT_1830880</name>
</gene>
<keyword evidence="2" id="KW-1185">Reference proteome</keyword>
<accession>A0AA39J645</accession>
<evidence type="ECO:0000313" key="1">
    <source>
        <dbReference type="EMBL" id="KAK0436778.1"/>
    </source>
</evidence>
<reference evidence="1" key="1">
    <citation type="submission" date="2023-06" db="EMBL/GenBank/DDBJ databases">
        <authorList>
            <consortium name="Lawrence Berkeley National Laboratory"/>
            <person name="Ahrendt S."/>
            <person name="Sahu N."/>
            <person name="Indic B."/>
            <person name="Wong-Bajracharya J."/>
            <person name="Merenyi Z."/>
            <person name="Ke H.-M."/>
            <person name="Monk M."/>
            <person name="Kocsube S."/>
            <person name="Drula E."/>
            <person name="Lipzen A."/>
            <person name="Balint B."/>
            <person name="Henrissat B."/>
            <person name="Andreopoulos B."/>
            <person name="Martin F.M."/>
            <person name="Harder C.B."/>
            <person name="Rigling D."/>
            <person name="Ford K.L."/>
            <person name="Foster G.D."/>
            <person name="Pangilinan J."/>
            <person name="Papanicolaou A."/>
            <person name="Barry K."/>
            <person name="LaButti K."/>
            <person name="Viragh M."/>
            <person name="Koriabine M."/>
            <person name="Yan M."/>
            <person name="Riley R."/>
            <person name="Champramary S."/>
            <person name="Plett K.L."/>
            <person name="Tsai I.J."/>
            <person name="Slot J."/>
            <person name="Sipos G."/>
            <person name="Plett J."/>
            <person name="Nagy L.G."/>
            <person name="Grigoriev I.V."/>
        </authorList>
    </citation>
    <scope>NUCLEOTIDE SEQUENCE</scope>
    <source>
        <strain evidence="1">FPL87.14</strain>
    </source>
</reference>